<proteinExistence type="predicted"/>
<keyword evidence="3" id="KW-1185">Reference proteome</keyword>
<sequence>MYDANRGARVLIGIHAPLTRAPPCNQGAAPRHAPLHARTLPAPRLVQRVALFTHHAPDATAVPGHTYSKRCYDAAKPLLYGRNNRLQQENECPYEAAKPAVHVTATEMNSDAATGPARAPQRRESASSPAPISGGNHTLAPYLTLPSPTTRHPRGEPLARLGRATSA</sequence>
<organism evidence="2 3">
    <name type="scientific">Hypholoma sublateritium (strain FD-334 SS-4)</name>
    <dbReference type="NCBI Taxonomy" id="945553"/>
    <lineage>
        <taxon>Eukaryota</taxon>
        <taxon>Fungi</taxon>
        <taxon>Dikarya</taxon>
        <taxon>Basidiomycota</taxon>
        <taxon>Agaricomycotina</taxon>
        <taxon>Agaricomycetes</taxon>
        <taxon>Agaricomycetidae</taxon>
        <taxon>Agaricales</taxon>
        <taxon>Agaricineae</taxon>
        <taxon>Strophariaceae</taxon>
        <taxon>Hypholoma</taxon>
    </lineage>
</organism>
<dbReference type="Proteomes" id="UP000054270">
    <property type="component" value="Unassembled WGS sequence"/>
</dbReference>
<evidence type="ECO:0000313" key="3">
    <source>
        <dbReference type="Proteomes" id="UP000054270"/>
    </source>
</evidence>
<feature type="region of interest" description="Disordered" evidence="1">
    <location>
        <begin position="108"/>
        <end position="167"/>
    </location>
</feature>
<dbReference type="EMBL" id="KN817552">
    <property type="protein sequence ID" value="KJA22176.1"/>
    <property type="molecule type" value="Genomic_DNA"/>
</dbReference>
<accession>A0A0D2P0F8</accession>
<reference evidence="3" key="1">
    <citation type="submission" date="2014-04" db="EMBL/GenBank/DDBJ databases">
        <title>Evolutionary Origins and Diversification of the Mycorrhizal Mutualists.</title>
        <authorList>
            <consortium name="DOE Joint Genome Institute"/>
            <consortium name="Mycorrhizal Genomics Consortium"/>
            <person name="Kohler A."/>
            <person name="Kuo A."/>
            <person name="Nagy L.G."/>
            <person name="Floudas D."/>
            <person name="Copeland A."/>
            <person name="Barry K.W."/>
            <person name="Cichocki N."/>
            <person name="Veneault-Fourrey C."/>
            <person name="LaButti K."/>
            <person name="Lindquist E.A."/>
            <person name="Lipzen A."/>
            <person name="Lundell T."/>
            <person name="Morin E."/>
            <person name="Murat C."/>
            <person name="Riley R."/>
            <person name="Ohm R."/>
            <person name="Sun H."/>
            <person name="Tunlid A."/>
            <person name="Henrissat B."/>
            <person name="Grigoriev I.V."/>
            <person name="Hibbett D.S."/>
            <person name="Martin F."/>
        </authorList>
    </citation>
    <scope>NUCLEOTIDE SEQUENCE [LARGE SCALE GENOMIC DNA]</scope>
    <source>
        <strain evidence="3">FD-334 SS-4</strain>
    </source>
</reference>
<protein>
    <submittedName>
        <fullName evidence="2">Uncharacterized protein</fullName>
    </submittedName>
</protein>
<name>A0A0D2P0F8_HYPSF</name>
<evidence type="ECO:0000313" key="2">
    <source>
        <dbReference type="EMBL" id="KJA22176.1"/>
    </source>
</evidence>
<gene>
    <name evidence="2" type="ORF">HYPSUDRAFT_202425</name>
</gene>
<evidence type="ECO:0000256" key="1">
    <source>
        <dbReference type="SAM" id="MobiDB-lite"/>
    </source>
</evidence>
<dbReference type="AlphaFoldDB" id="A0A0D2P0F8"/>